<dbReference type="EMBL" id="BAAAOS010000053">
    <property type="protein sequence ID" value="GAA1602907.1"/>
    <property type="molecule type" value="Genomic_DNA"/>
</dbReference>
<evidence type="ECO:0000313" key="1">
    <source>
        <dbReference type="EMBL" id="GAA1602907.1"/>
    </source>
</evidence>
<evidence type="ECO:0000313" key="2">
    <source>
        <dbReference type="Proteomes" id="UP001500393"/>
    </source>
</evidence>
<sequence length="65" mass="7321">MTESFEIPASHRRVRVWFGATTIADHTATADQAAQYEEAMRRRFASLRVTSEPVLVAAGMPERSR</sequence>
<organism evidence="1 2">
    <name type="scientific">Kribbella sancticallisti</name>
    <dbReference type="NCBI Taxonomy" id="460087"/>
    <lineage>
        <taxon>Bacteria</taxon>
        <taxon>Bacillati</taxon>
        <taxon>Actinomycetota</taxon>
        <taxon>Actinomycetes</taxon>
        <taxon>Propionibacteriales</taxon>
        <taxon>Kribbellaceae</taxon>
        <taxon>Kribbella</taxon>
    </lineage>
</organism>
<proteinExistence type="predicted"/>
<gene>
    <name evidence="1" type="ORF">GCM10009789_66170</name>
</gene>
<name>A0ABN2EES3_9ACTN</name>
<comment type="caution">
    <text evidence="1">The sequence shown here is derived from an EMBL/GenBank/DDBJ whole genome shotgun (WGS) entry which is preliminary data.</text>
</comment>
<keyword evidence="2" id="KW-1185">Reference proteome</keyword>
<accession>A0ABN2EES3</accession>
<protein>
    <submittedName>
        <fullName evidence="1">Uncharacterized protein</fullName>
    </submittedName>
</protein>
<dbReference type="Proteomes" id="UP001500393">
    <property type="component" value="Unassembled WGS sequence"/>
</dbReference>
<reference evidence="1 2" key="1">
    <citation type="journal article" date="2019" name="Int. J. Syst. Evol. Microbiol.">
        <title>The Global Catalogue of Microorganisms (GCM) 10K type strain sequencing project: providing services to taxonomists for standard genome sequencing and annotation.</title>
        <authorList>
            <consortium name="The Broad Institute Genomics Platform"/>
            <consortium name="The Broad Institute Genome Sequencing Center for Infectious Disease"/>
            <person name="Wu L."/>
            <person name="Ma J."/>
        </authorList>
    </citation>
    <scope>NUCLEOTIDE SEQUENCE [LARGE SCALE GENOMIC DNA]</scope>
    <source>
        <strain evidence="1 2">JCM 14969</strain>
    </source>
</reference>
<dbReference type="RefSeq" id="WP_344220673.1">
    <property type="nucleotide sequence ID" value="NZ_BAAAOS010000053.1"/>
</dbReference>